<dbReference type="Pfam" id="PF05973">
    <property type="entry name" value="Gp49"/>
    <property type="match status" value="1"/>
</dbReference>
<organism evidence="1 2">
    <name type="scientific">Candidatus Desantisbacteria bacterium CG2_30_40_21</name>
    <dbReference type="NCBI Taxonomy" id="1817895"/>
    <lineage>
        <taxon>Bacteria</taxon>
        <taxon>Candidatus Desantisiibacteriota</taxon>
    </lineage>
</organism>
<dbReference type="STRING" id="1817895.AUJ95_00825"/>
<accession>A0A1J5E6W4</accession>
<comment type="caution">
    <text evidence="1">The sequence shown here is derived from an EMBL/GenBank/DDBJ whole genome shotgun (WGS) entry which is preliminary data.</text>
</comment>
<protein>
    <recommendedName>
        <fullName evidence="3">Addiction module toxin RelE</fullName>
    </recommendedName>
</protein>
<dbReference type="EMBL" id="MNYI01000020">
    <property type="protein sequence ID" value="OIP43355.1"/>
    <property type="molecule type" value="Genomic_DNA"/>
</dbReference>
<gene>
    <name evidence="1" type="ORF">AUJ95_00825</name>
</gene>
<sequence length="116" mass="14039">MRFTYNFAEINNRVPMIEFLEELSVKERAKIFAYIEKLVELKNSGIPPKENLSKYLEDGMLELRVAFENRISRSLYFYKFEKQIIFTHGFIKKDLKTPKNEIEKAKTIRKLWREEK</sequence>
<dbReference type="InterPro" id="IPR009241">
    <property type="entry name" value="HigB-like"/>
</dbReference>
<dbReference type="Proteomes" id="UP000183085">
    <property type="component" value="Unassembled WGS sequence"/>
</dbReference>
<evidence type="ECO:0000313" key="1">
    <source>
        <dbReference type="EMBL" id="OIP43355.1"/>
    </source>
</evidence>
<name>A0A1J5E6W4_9BACT</name>
<dbReference type="AlphaFoldDB" id="A0A1J5E6W4"/>
<reference evidence="1 2" key="1">
    <citation type="journal article" date="2016" name="Environ. Microbiol.">
        <title>Genomic resolution of a cold subsurface aquifer community provides metabolic insights for novel microbes adapted to high CO concentrations.</title>
        <authorList>
            <person name="Probst A.J."/>
            <person name="Castelle C.J."/>
            <person name="Singh A."/>
            <person name="Brown C.T."/>
            <person name="Anantharaman K."/>
            <person name="Sharon I."/>
            <person name="Hug L.A."/>
            <person name="Burstein D."/>
            <person name="Emerson J.B."/>
            <person name="Thomas B.C."/>
            <person name="Banfield J.F."/>
        </authorList>
    </citation>
    <scope>NUCLEOTIDE SEQUENCE [LARGE SCALE GENOMIC DNA]</scope>
    <source>
        <strain evidence="1">CG2_30_40_21</strain>
    </source>
</reference>
<evidence type="ECO:0000313" key="2">
    <source>
        <dbReference type="Proteomes" id="UP000183085"/>
    </source>
</evidence>
<evidence type="ECO:0008006" key="3">
    <source>
        <dbReference type="Google" id="ProtNLM"/>
    </source>
</evidence>
<proteinExistence type="predicted"/>